<dbReference type="OrthoDB" id="9795789at2"/>
<accession>A0A4S8EUV8</accession>
<proteinExistence type="predicted"/>
<dbReference type="SUPFAM" id="SSF53613">
    <property type="entry name" value="Ribokinase-like"/>
    <property type="match status" value="1"/>
</dbReference>
<dbReference type="AlphaFoldDB" id="A0A4S8EUV8"/>
<dbReference type="Gene3D" id="3.40.1190.20">
    <property type="match status" value="2"/>
</dbReference>
<reference evidence="4 5" key="1">
    <citation type="journal article" date="2015" name="Antonie Van Leeuwenhoek">
        <title>Lampropedia puyangensis sp. nov., isolated from symptomatic bark of Populus ? euramericana canker and emended description of Lampropedia hyalina (Ehrenberg 1832) Lee et al. 2004.</title>
        <authorList>
            <person name="Li Y."/>
            <person name="Wang T."/>
            <person name="Piao C.G."/>
            <person name="Wang L.F."/>
            <person name="Tian G.Z."/>
            <person name="Zhu T.H."/>
            <person name="Guo M.W."/>
        </authorList>
    </citation>
    <scope>NUCLEOTIDE SEQUENCE [LARGE SCALE GENOMIC DNA]</scope>
    <source>
        <strain evidence="4 5">2-bin</strain>
    </source>
</reference>
<name>A0A4S8EUV8_9BURK</name>
<keyword evidence="2" id="KW-0418">Kinase</keyword>
<evidence type="ECO:0000313" key="4">
    <source>
        <dbReference type="EMBL" id="THT98080.1"/>
    </source>
</evidence>
<keyword evidence="5" id="KW-1185">Reference proteome</keyword>
<dbReference type="PANTHER" id="PTHR10584">
    <property type="entry name" value="SUGAR KINASE"/>
    <property type="match status" value="1"/>
</dbReference>
<dbReference type="Proteomes" id="UP000308917">
    <property type="component" value="Unassembled WGS sequence"/>
</dbReference>
<sequence length="229" mass="23912">MRECAGKGLAVALGAHRLGAPVDLLMAVGNDATGDALLKRLTCEGLGTVHVPRLGAHSGQGCGLIGAQGKTIVTVHPGANAMLGARELRLAAPCIRRATAVYAQCEAPLSLVADLLRMAQVSGAATVLNPSPWPDGDCDELLMTASILVFNRSEAAALLRGETMVQALRAANACGALTASRNGILDALPHCTDLDALLQYGYSTCNGVSGVRWVESKTRLSHREWMVFN</sequence>
<evidence type="ECO:0000256" key="2">
    <source>
        <dbReference type="ARBA" id="ARBA00022777"/>
    </source>
</evidence>
<dbReference type="GO" id="GO:0016301">
    <property type="term" value="F:kinase activity"/>
    <property type="evidence" value="ECO:0007669"/>
    <property type="project" value="UniProtKB-KW"/>
</dbReference>
<evidence type="ECO:0000313" key="5">
    <source>
        <dbReference type="Proteomes" id="UP000308917"/>
    </source>
</evidence>
<dbReference type="Pfam" id="PF00294">
    <property type="entry name" value="PfkB"/>
    <property type="match status" value="1"/>
</dbReference>
<dbReference type="EMBL" id="STFG01000023">
    <property type="protein sequence ID" value="THT98080.1"/>
    <property type="molecule type" value="Genomic_DNA"/>
</dbReference>
<keyword evidence="1" id="KW-0808">Transferase</keyword>
<dbReference type="InterPro" id="IPR029056">
    <property type="entry name" value="Ribokinase-like"/>
</dbReference>
<comment type="caution">
    <text evidence="4">The sequence shown here is derived from an EMBL/GenBank/DDBJ whole genome shotgun (WGS) entry which is preliminary data.</text>
</comment>
<dbReference type="RefSeq" id="WP_136574562.1">
    <property type="nucleotide sequence ID" value="NZ_STFG01000023.1"/>
</dbReference>
<evidence type="ECO:0000259" key="3">
    <source>
        <dbReference type="Pfam" id="PF00294"/>
    </source>
</evidence>
<protein>
    <recommendedName>
        <fullName evidence="3">Carbohydrate kinase PfkB domain-containing protein</fullName>
    </recommendedName>
</protein>
<dbReference type="PANTHER" id="PTHR10584:SF166">
    <property type="entry name" value="RIBOKINASE"/>
    <property type="match status" value="1"/>
</dbReference>
<feature type="domain" description="Carbohydrate kinase PfkB" evidence="3">
    <location>
        <begin position="5"/>
        <end position="159"/>
    </location>
</feature>
<organism evidence="4 5">
    <name type="scientific">Lampropedia puyangensis</name>
    <dbReference type="NCBI Taxonomy" id="1330072"/>
    <lineage>
        <taxon>Bacteria</taxon>
        <taxon>Pseudomonadati</taxon>
        <taxon>Pseudomonadota</taxon>
        <taxon>Betaproteobacteria</taxon>
        <taxon>Burkholderiales</taxon>
        <taxon>Comamonadaceae</taxon>
        <taxon>Lampropedia</taxon>
    </lineage>
</organism>
<evidence type="ECO:0000256" key="1">
    <source>
        <dbReference type="ARBA" id="ARBA00022679"/>
    </source>
</evidence>
<dbReference type="InterPro" id="IPR011611">
    <property type="entry name" value="PfkB_dom"/>
</dbReference>
<gene>
    <name evidence="4" type="ORF">E9531_14855</name>
</gene>